<gene>
    <name evidence="1" type="ORF">SAMN04488067_10944</name>
</gene>
<organism evidence="1 2">
    <name type="scientific">Halorubrum xinjiangense</name>
    <dbReference type="NCBI Taxonomy" id="261291"/>
    <lineage>
        <taxon>Archaea</taxon>
        <taxon>Methanobacteriati</taxon>
        <taxon>Methanobacteriota</taxon>
        <taxon>Stenosarchaea group</taxon>
        <taxon>Halobacteria</taxon>
        <taxon>Halobacteriales</taxon>
        <taxon>Haloferacaceae</taxon>
        <taxon>Halorubrum</taxon>
    </lineage>
</organism>
<dbReference type="Pfam" id="PF13263">
    <property type="entry name" value="PHP_C"/>
    <property type="match status" value="1"/>
</dbReference>
<name>A0A1G7P5S3_9EURY</name>
<evidence type="ECO:0008006" key="3">
    <source>
        <dbReference type="Google" id="ProtNLM"/>
    </source>
</evidence>
<dbReference type="OrthoDB" id="63337at2157"/>
<evidence type="ECO:0000313" key="1">
    <source>
        <dbReference type="EMBL" id="SDF81584.1"/>
    </source>
</evidence>
<dbReference type="Proteomes" id="UP000324020">
    <property type="component" value="Unassembled WGS sequence"/>
</dbReference>
<dbReference type="SUPFAM" id="SSF89550">
    <property type="entry name" value="PHP domain-like"/>
    <property type="match status" value="1"/>
</dbReference>
<dbReference type="PANTHER" id="PTHR42924">
    <property type="entry name" value="EXONUCLEASE"/>
    <property type="match status" value="1"/>
</dbReference>
<reference evidence="1 2" key="1">
    <citation type="submission" date="2016-10" db="EMBL/GenBank/DDBJ databases">
        <authorList>
            <person name="Varghese N."/>
            <person name="Submissions S."/>
        </authorList>
    </citation>
    <scope>NUCLEOTIDE SEQUENCE [LARGE SCALE GENOMIC DNA]</scope>
    <source>
        <strain evidence="1 2">CGMCC 1.3527</strain>
    </source>
</reference>
<dbReference type="GO" id="GO:0004534">
    <property type="term" value="F:5'-3' RNA exonuclease activity"/>
    <property type="evidence" value="ECO:0007669"/>
    <property type="project" value="TreeGrafter"/>
</dbReference>
<dbReference type="RefSeq" id="WP_149799062.1">
    <property type="nucleotide sequence ID" value="NZ_FNBO01000009.1"/>
</dbReference>
<protein>
    <recommendedName>
        <fullName evidence="3">Polymerase/histidinol phosphatase N-terminal domain-containing protein</fullName>
    </recommendedName>
</protein>
<evidence type="ECO:0000313" key="2">
    <source>
        <dbReference type="Proteomes" id="UP000324020"/>
    </source>
</evidence>
<sequence>MFTVDLHAHTRFFHGFGAEPTRYDPVGARLLALWGRRSGLDGVALTNHDYYRPFHGVPGRPQFVPGIEVTTTAGHLLVVGPDPPRRTVPGERTPEAVVSQAHDNGCAAIVAHPYRRSRVRESEAAFDAVEINGKHPENAERVRELAESLGVPVVGGSDAHFPFEVGRTVTRIEATELTPESVVTAIQEGAVEVAVRRSPLDELARTGYEYTHRYL</sequence>
<dbReference type="EMBL" id="FNBO01000009">
    <property type="protein sequence ID" value="SDF81584.1"/>
    <property type="molecule type" value="Genomic_DNA"/>
</dbReference>
<dbReference type="CDD" id="cd07432">
    <property type="entry name" value="PHP_HisPPase"/>
    <property type="match status" value="1"/>
</dbReference>
<dbReference type="InterPro" id="IPR052018">
    <property type="entry name" value="PHP_domain"/>
</dbReference>
<keyword evidence="2" id="KW-1185">Reference proteome</keyword>
<accession>A0A1G7P5S3</accession>
<dbReference type="InterPro" id="IPR016195">
    <property type="entry name" value="Pol/histidinol_Pase-like"/>
</dbReference>
<dbReference type="AlphaFoldDB" id="A0A1G7P5S3"/>
<proteinExistence type="predicted"/>
<dbReference type="PANTHER" id="PTHR42924:SF3">
    <property type="entry name" value="POLYMERASE_HISTIDINOL PHOSPHATASE N-TERMINAL DOMAIN-CONTAINING PROTEIN"/>
    <property type="match status" value="1"/>
</dbReference>
<dbReference type="Gene3D" id="3.20.20.140">
    <property type="entry name" value="Metal-dependent hydrolases"/>
    <property type="match status" value="1"/>
</dbReference>
<dbReference type="GO" id="GO:0035312">
    <property type="term" value="F:5'-3' DNA exonuclease activity"/>
    <property type="evidence" value="ECO:0007669"/>
    <property type="project" value="TreeGrafter"/>
</dbReference>